<dbReference type="AlphaFoldDB" id="K0SZ67"/>
<dbReference type="EMBL" id="AGNL01008773">
    <property type="protein sequence ID" value="EJK70279.1"/>
    <property type="molecule type" value="Genomic_DNA"/>
</dbReference>
<feature type="non-terminal residue" evidence="2">
    <location>
        <position position="186"/>
    </location>
</feature>
<sequence length="186" mass="19290">MDSGPASPHNRATDQLDPPGALPFTAPEESATFCGPQSATAWEERRPGRDGRQEDAPARQNAGEWVCNRGVGGAARSANHGDVAAGDDGPRQAVTADRGTVALPVQSSKERATSSRRPELRTSHNVKSRCRRWSGRGGGEQNPSGVPGRKAIRVVAPSPRRPEASGEALGPNSGKTVGAALTEGVG</sequence>
<evidence type="ECO:0000313" key="3">
    <source>
        <dbReference type="Proteomes" id="UP000266841"/>
    </source>
</evidence>
<feature type="region of interest" description="Disordered" evidence="1">
    <location>
        <begin position="1"/>
        <end position="186"/>
    </location>
</feature>
<accession>K0SZ67</accession>
<evidence type="ECO:0000256" key="1">
    <source>
        <dbReference type="SAM" id="MobiDB-lite"/>
    </source>
</evidence>
<feature type="compositionally biased region" description="Basic and acidic residues" evidence="1">
    <location>
        <begin position="42"/>
        <end position="57"/>
    </location>
</feature>
<feature type="compositionally biased region" description="Basic residues" evidence="1">
    <location>
        <begin position="124"/>
        <end position="134"/>
    </location>
</feature>
<gene>
    <name evidence="2" type="ORF">THAOC_08374</name>
</gene>
<feature type="compositionally biased region" description="Basic and acidic residues" evidence="1">
    <location>
        <begin position="108"/>
        <end position="122"/>
    </location>
</feature>
<protein>
    <submittedName>
        <fullName evidence="2">Uncharacterized protein</fullName>
    </submittedName>
</protein>
<organism evidence="2 3">
    <name type="scientific">Thalassiosira oceanica</name>
    <name type="common">Marine diatom</name>
    <dbReference type="NCBI Taxonomy" id="159749"/>
    <lineage>
        <taxon>Eukaryota</taxon>
        <taxon>Sar</taxon>
        <taxon>Stramenopiles</taxon>
        <taxon>Ochrophyta</taxon>
        <taxon>Bacillariophyta</taxon>
        <taxon>Coscinodiscophyceae</taxon>
        <taxon>Thalassiosirophycidae</taxon>
        <taxon>Thalassiosirales</taxon>
        <taxon>Thalassiosiraceae</taxon>
        <taxon>Thalassiosira</taxon>
    </lineage>
</organism>
<evidence type="ECO:0000313" key="2">
    <source>
        <dbReference type="EMBL" id="EJK70279.1"/>
    </source>
</evidence>
<comment type="caution">
    <text evidence="2">The sequence shown here is derived from an EMBL/GenBank/DDBJ whole genome shotgun (WGS) entry which is preliminary data.</text>
</comment>
<dbReference type="Proteomes" id="UP000266841">
    <property type="component" value="Unassembled WGS sequence"/>
</dbReference>
<reference evidence="2 3" key="1">
    <citation type="journal article" date="2012" name="Genome Biol.">
        <title>Genome and low-iron response of an oceanic diatom adapted to chronic iron limitation.</title>
        <authorList>
            <person name="Lommer M."/>
            <person name="Specht M."/>
            <person name="Roy A.S."/>
            <person name="Kraemer L."/>
            <person name="Andreson R."/>
            <person name="Gutowska M.A."/>
            <person name="Wolf J."/>
            <person name="Bergner S.V."/>
            <person name="Schilhabel M.B."/>
            <person name="Klostermeier U.C."/>
            <person name="Beiko R.G."/>
            <person name="Rosenstiel P."/>
            <person name="Hippler M."/>
            <person name="Laroche J."/>
        </authorList>
    </citation>
    <scope>NUCLEOTIDE SEQUENCE [LARGE SCALE GENOMIC DNA]</scope>
    <source>
        <strain evidence="2 3">CCMP1005</strain>
    </source>
</reference>
<keyword evidence="3" id="KW-1185">Reference proteome</keyword>
<name>K0SZ67_THAOC</name>
<proteinExistence type="predicted"/>